<feature type="compositionally biased region" description="Gly residues" evidence="1">
    <location>
        <begin position="211"/>
        <end position="221"/>
    </location>
</feature>
<organism evidence="2 3">
    <name type="scientific">Litorisediminicola beolgyonensis</name>
    <dbReference type="NCBI Taxonomy" id="1173614"/>
    <lineage>
        <taxon>Bacteria</taxon>
        <taxon>Pseudomonadati</taxon>
        <taxon>Pseudomonadota</taxon>
        <taxon>Alphaproteobacteria</taxon>
        <taxon>Rhodobacterales</taxon>
        <taxon>Paracoccaceae</taxon>
        <taxon>Litorisediminicola</taxon>
    </lineage>
</organism>
<sequence length="221" mass="24412">MRNDSDAQPGTDLEGFASPRIVLVAGVPRSGSTWVFNAARLAARAGGLETYATWIGDYDPARRMALHVVKAHRPDDIDFEPDIVLTTWRDRAECIASLVRMNWLKYEREAIGRVWKYHDSLYEYWDARSRLETPYDMIGSRPDLAVRGIAGVLGLDLASEQCRMIAAALQDLRAPASGSYDPVTLLHPRHRNRPGSSEPGPEDIRRLIGGDNLGRGAGSAG</sequence>
<feature type="region of interest" description="Disordered" evidence="1">
    <location>
        <begin position="184"/>
        <end position="221"/>
    </location>
</feature>
<name>A0ABW3ZMZ1_9RHOB</name>
<accession>A0ABW3ZMZ1</accession>
<keyword evidence="3" id="KW-1185">Reference proteome</keyword>
<dbReference type="InterPro" id="IPR027417">
    <property type="entry name" value="P-loop_NTPase"/>
</dbReference>
<gene>
    <name evidence="2" type="ORF">ACFQ4E_18685</name>
</gene>
<dbReference type="Gene3D" id="3.40.50.300">
    <property type="entry name" value="P-loop containing nucleotide triphosphate hydrolases"/>
    <property type="match status" value="1"/>
</dbReference>
<reference evidence="3" key="1">
    <citation type="journal article" date="2019" name="Int. J. Syst. Evol. Microbiol.">
        <title>The Global Catalogue of Microorganisms (GCM) 10K type strain sequencing project: providing services to taxonomists for standard genome sequencing and annotation.</title>
        <authorList>
            <consortium name="The Broad Institute Genomics Platform"/>
            <consortium name="The Broad Institute Genome Sequencing Center for Infectious Disease"/>
            <person name="Wu L."/>
            <person name="Ma J."/>
        </authorList>
    </citation>
    <scope>NUCLEOTIDE SEQUENCE [LARGE SCALE GENOMIC DNA]</scope>
    <source>
        <strain evidence="3">CCUG 62953</strain>
    </source>
</reference>
<dbReference type="Proteomes" id="UP001597135">
    <property type="component" value="Unassembled WGS sequence"/>
</dbReference>
<evidence type="ECO:0000313" key="2">
    <source>
        <dbReference type="EMBL" id="MFD1344464.1"/>
    </source>
</evidence>
<protein>
    <recommendedName>
        <fullName evidence="4">Sulfotransferase family protein</fullName>
    </recommendedName>
</protein>
<evidence type="ECO:0008006" key="4">
    <source>
        <dbReference type="Google" id="ProtNLM"/>
    </source>
</evidence>
<dbReference type="SUPFAM" id="SSF52540">
    <property type="entry name" value="P-loop containing nucleoside triphosphate hydrolases"/>
    <property type="match status" value="1"/>
</dbReference>
<proteinExistence type="predicted"/>
<dbReference type="RefSeq" id="WP_386806044.1">
    <property type="nucleotide sequence ID" value="NZ_JBHTMU010000051.1"/>
</dbReference>
<dbReference type="EMBL" id="JBHTMU010000051">
    <property type="protein sequence ID" value="MFD1344464.1"/>
    <property type="molecule type" value="Genomic_DNA"/>
</dbReference>
<evidence type="ECO:0000256" key="1">
    <source>
        <dbReference type="SAM" id="MobiDB-lite"/>
    </source>
</evidence>
<comment type="caution">
    <text evidence="2">The sequence shown here is derived from an EMBL/GenBank/DDBJ whole genome shotgun (WGS) entry which is preliminary data.</text>
</comment>
<evidence type="ECO:0000313" key="3">
    <source>
        <dbReference type="Proteomes" id="UP001597135"/>
    </source>
</evidence>